<gene>
    <name evidence="7" type="ORF">QE369_001132</name>
    <name evidence="6" type="ORF">QE408_000830</name>
</gene>
<evidence type="ECO:0000256" key="3">
    <source>
        <dbReference type="ARBA" id="ARBA00023163"/>
    </source>
</evidence>
<dbReference type="GO" id="GO:0005829">
    <property type="term" value="C:cytosol"/>
    <property type="evidence" value="ECO:0007669"/>
    <property type="project" value="TreeGrafter"/>
</dbReference>
<name>A0AAJ2BDL8_9HYPH</name>
<keyword evidence="8" id="KW-1185">Reference proteome</keyword>
<dbReference type="Pfam" id="PF13545">
    <property type="entry name" value="HTH_Crp_2"/>
    <property type="match status" value="1"/>
</dbReference>
<dbReference type="PANTHER" id="PTHR24567:SF75">
    <property type="entry name" value="FUMARATE AND NITRATE REDUCTION REGULATORY PROTEIN"/>
    <property type="match status" value="1"/>
</dbReference>
<dbReference type="PRINTS" id="PR00034">
    <property type="entry name" value="HTHCRP"/>
</dbReference>
<dbReference type="Proteomes" id="UP001255601">
    <property type="component" value="Unassembled WGS sequence"/>
</dbReference>
<dbReference type="EMBL" id="JAUTBL010000001">
    <property type="protein sequence ID" value="MDQ1183708.1"/>
    <property type="molecule type" value="Genomic_DNA"/>
</dbReference>
<dbReference type="Proteomes" id="UP001224781">
    <property type="component" value="Unassembled WGS sequence"/>
</dbReference>
<evidence type="ECO:0000256" key="2">
    <source>
        <dbReference type="ARBA" id="ARBA00023125"/>
    </source>
</evidence>
<dbReference type="AlphaFoldDB" id="A0AAJ2BDL8"/>
<dbReference type="InterPro" id="IPR014710">
    <property type="entry name" value="RmlC-like_jellyroll"/>
</dbReference>
<proteinExistence type="predicted"/>
<protein>
    <submittedName>
        <fullName evidence="7">CRP/FNR family nitrogen fixation transcriptional regulator</fullName>
    </submittedName>
</protein>
<feature type="domain" description="HTH crp-type" evidence="5">
    <location>
        <begin position="145"/>
        <end position="216"/>
    </location>
</feature>
<keyword evidence="1" id="KW-0805">Transcription regulation</keyword>
<evidence type="ECO:0000259" key="5">
    <source>
        <dbReference type="PROSITE" id="PS51063"/>
    </source>
</evidence>
<dbReference type="Gene3D" id="2.60.120.10">
    <property type="entry name" value="Jelly Rolls"/>
    <property type="match status" value="1"/>
</dbReference>
<keyword evidence="3" id="KW-0804">Transcription</keyword>
<dbReference type="InterPro" id="IPR012318">
    <property type="entry name" value="HTH_CRP"/>
</dbReference>
<dbReference type="InterPro" id="IPR000595">
    <property type="entry name" value="cNMP-bd_dom"/>
</dbReference>
<dbReference type="InterPro" id="IPR050397">
    <property type="entry name" value="Env_Response_Regulators"/>
</dbReference>
<dbReference type="SMART" id="SM00419">
    <property type="entry name" value="HTH_CRP"/>
    <property type="match status" value="1"/>
</dbReference>
<evidence type="ECO:0000313" key="7">
    <source>
        <dbReference type="EMBL" id="MDR6100954.1"/>
    </source>
</evidence>
<comment type="caution">
    <text evidence="7">The sequence shown here is derived from an EMBL/GenBank/DDBJ whole genome shotgun (WGS) entry which is preliminary data.</text>
</comment>
<dbReference type="RefSeq" id="WP_306928777.1">
    <property type="nucleotide sequence ID" value="NZ_JAUTBL010000001.1"/>
</dbReference>
<accession>A0AAJ2BDL8</accession>
<evidence type="ECO:0000313" key="9">
    <source>
        <dbReference type="Proteomes" id="UP001255601"/>
    </source>
</evidence>
<keyword evidence="2" id="KW-0238">DNA-binding</keyword>
<dbReference type="SUPFAM" id="SSF46785">
    <property type="entry name" value="Winged helix' DNA-binding domain"/>
    <property type="match status" value="1"/>
</dbReference>
<dbReference type="PANTHER" id="PTHR24567">
    <property type="entry name" value="CRP FAMILY TRANSCRIPTIONAL REGULATORY PROTEIN"/>
    <property type="match status" value="1"/>
</dbReference>
<dbReference type="GO" id="GO:0003700">
    <property type="term" value="F:DNA-binding transcription factor activity"/>
    <property type="evidence" value="ECO:0007669"/>
    <property type="project" value="TreeGrafter"/>
</dbReference>
<evidence type="ECO:0000313" key="8">
    <source>
        <dbReference type="Proteomes" id="UP001224781"/>
    </source>
</evidence>
<organism evidence="7 9">
    <name type="scientific">Agrobacterium larrymoorei</name>
    <dbReference type="NCBI Taxonomy" id="160699"/>
    <lineage>
        <taxon>Bacteria</taxon>
        <taxon>Pseudomonadati</taxon>
        <taxon>Pseudomonadota</taxon>
        <taxon>Alphaproteobacteria</taxon>
        <taxon>Hyphomicrobiales</taxon>
        <taxon>Rhizobiaceae</taxon>
        <taxon>Rhizobium/Agrobacterium group</taxon>
        <taxon>Agrobacterium</taxon>
    </lineage>
</organism>
<dbReference type="Gene3D" id="1.10.10.10">
    <property type="entry name" value="Winged helix-like DNA-binding domain superfamily/Winged helix DNA-binding domain"/>
    <property type="match status" value="1"/>
</dbReference>
<feature type="domain" description="Cyclic nucleotide-binding" evidence="4">
    <location>
        <begin position="13"/>
        <end position="132"/>
    </location>
</feature>
<dbReference type="CDD" id="cd00092">
    <property type="entry name" value="HTH_CRP"/>
    <property type="match status" value="1"/>
</dbReference>
<dbReference type="CDD" id="cd00038">
    <property type="entry name" value="CAP_ED"/>
    <property type="match status" value="1"/>
</dbReference>
<dbReference type="InterPro" id="IPR036390">
    <property type="entry name" value="WH_DNA-bd_sf"/>
</dbReference>
<dbReference type="EMBL" id="JAVIZC010000001">
    <property type="protein sequence ID" value="MDR6100954.1"/>
    <property type="molecule type" value="Genomic_DNA"/>
</dbReference>
<dbReference type="GO" id="GO:0003677">
    <property type="term" value="F:DNA binding"/>
    <property type="evidence" value="ECO:0007669"/>
    <property type="project" value="UniProtKB-KW"/>
</dbReference>
<dbReference type="InterPro" id="IPR018490">
    <property type="entry name" value="cNMP-bd_dom_sf"/>
</dbReference>
<dbReference type="PROSITE" id="PS50042">
    <property type="entry name" value="CNMP_BINDING_3"/>
    <property type="match status" value="1"/>
</dbReference>
<dbReference type="PROSITE" id="PS51063">
    <property type="entry name" value="HTH_CRP_2"/>
    <property type="match status" value="1"/>
</dbReference>
<dbReference type="InterPro" id="IPR036388">
    <property type="entry name" value="WH-like_DNA-bd_sf"/>
</dbReference>
<evidence type="ECO:0000313" key="6">
    <source>
        <dbReference type="EMBL" id="MDQ1183708.1"/>
    </source>
</evidence>
<reference evidence="7" key="1">
    <citation type="submission" date="2023-08" db="EMBL/GenBank/DDBJ databases">
        <title>Functional and genomic diversity of the sorghum phyllosphere microbiome.</title>
        <authorList>
            <person name="Shade A."/>
        </authorList>
    </citation>
    <scope>NUCLEOTIDE SEQUENCE</scope>
    <source>
        <strain evidence="7">SORGH_AS_0974</strain>
        <strain evidence="6 8">SORGH_AS_1126</strain>
    </source>
</reference>
<evidence type="ECO:0000256" key="1">
    <source>
        <dbReference type="ARBA" id="ARBA00023015"/>
    </source>
</evidence>
<evidence type="ECO:0000259" key="4">
    <source>
        <dbReference type="PROSITE" id="PS50042"/>
    </source>
</evidence>
<dbReference type="Pfam" id="PF00027">
    <property type="entry name" value="cNMP_binding"/>
    <property type="match status" value="1"/>
</dbReference>
<dbReference type="SUPFAM" id="SSF51206">
    <property type="entry name" value="cAMP-binding domain-like"/>
    <property type="match status" value="1"/>
</dbReference>
<sequence length="223" mass="25732">MVDLSETSIDPRGLAEVPMPEPAQLRSLAHLRRFHREQEIYRQEERSETWYRIVSGSARKYLISADGRRRLVDIFVPGDLFGFTSRLHHRFAVQAVADETLVACYPRQRVEALAKEDKETAVEINRHVFEALERMQEHLLVISTMTAKEKVREFLTYFHHRLSASDEDSLSLPITRYDIADMLGISAETVCRAFTDLQEHGVISLHGPRHIVINRTQVATRKP</sequence>
<dbReference type="SMART" id="SM00100">
    <property type="entry name" value="cNMP"/>
    <property type="match status" value="1"/>
</dbReference>